<proteinExistence type="predicted"/>
<evidence type="ECO:0000313" key="2">
    <source>
        <dbReference type="Proteomes" id="UP000660381"/>
    </source>
</evidence>
<name>A0ABR8IXU9_9NOST</name>
<gene>
    <name evidence="1" type="ORF">H6G68_03905</name>
</gene>
<dbReference type="RefSeq" id="WP_190905446.1">
    <property type="nucleotide sequence ID" value="NZ_JACJTQ010000003.1"/>
</dbReference>
<evidence type="ECO:0000313" key="1">
    <source>
        <dbReference type="EMBL" id="MBD2690910.1"/>
    </source>
</evidence>
<accession>A0ABR8IXU9</accession>
<dbReference type="Proteomes" id="UP000660381">
    <property type="component" value="Unassembled WGS sequence"/>
</dbReference>
<organism evidence="1 2">
    <name type="scientific">Anabaena catenula FACHB-362</name>
    <dbReference type="NCBI Taxonomy" id="2692877"/>
    <lineage>
        <taxon>Bacteria</taxon>
        <taxon>Bacillati</taxon>
        <taxon>Cyanobacteriota</taxon>
        <taxon>Cyanophyceae</taxon>
        <taxon>Nostocales</taxon>
        <taxon>Nostocaceae</taxon>
        <taxon>Anabaena</taxon>
    </lineage>
</organism>
<reference evidence="1 2" key="1">
    <citation type="journal article" date="2020" name="ISME J.">
        <title>Comparative genomics reveals insights into cyanobacterial evolution and habitat adaptation.</title>
        <authorList>
            <person name="Chen M.Y."/>
            <person name="Teng W.K."/>
            <person name="Zhao L."/>
            <person name="Hu C.X."/>
            <person name="Zhou Y.K."/>
            <person name="Han B.P."/>
            <person name="Song L.R."/>
            <person name="Shu W.S."/>
        </authorList>
    </citation>
    <scope>NUCLEOTIDE SEQUENCE [LARGE SCALE GENOMIC DNA]</scope>
    <source>
        <strain evidence="1 2">FACHB-362</strain>
    </source>
</reference>
<comment type="caution">
    <text evidence="1">The sequence shown here is derived from an EMBL/GenBank/DDBJ whole genome shotgun (WGS) entry which is preliminary data.</text>
</comment>
<dbReference type="EMBL" id="JACJTQ010000003">
    <property type="protein sequence ID" value="MBD2690910.1"/>
    <property type="molecule type" value="Genomic_DNA"/>
</dbReference>
<protein>
    <submittedName>
        <fullName evidence="1">Uncharacterized protein</fullName>
    </submittedName>
</protein>
<sequence length="168" mass="19109">MIELTNVLKEQLALRVEKGITNQMDEIIRKMGELSKKFAIAGKDKKSPFRNVLGVSVDSSSSLEVIKNYIRYQIGRSGSSPIWTTPKDQEIFAVALVKELDDLKQDAELIVKNVQKCIPKGHNLEPYIEDKNNQHQLIKHIHMKLVQLYLGYLAREHTASVGELNLNK</sequence>
<keyword evidence="2" id="KW-1185">Reference proteome</keyword>